<keyword evidence="1" id="KW-0472">Membrane</keyword>
<feature type="transmembrane region" description="Helical" evidence="1">
    <location>
        <begin position="204"/>
        <end position="222"/>
    </location>
</feature>
<evidence type="ECO:0000313" key="3">
    <source>
        <dbReference type="Proteomes" id="UP000054383"/>
    </source>
</evidence>
<keyword evidence="1" id="KW-1133">Transmembrane helix</keyword>
<feature type="transmembrane region" description="Helical" evidence="1">
    <location>
        <begin position="12"/>
        <end position="34"/>
    </location>
</feature>
<accession>A0A0U1LST4</accession>
<feature type="transmembrane region" description="Helical" evidence="1">
    <location>
        <begin position="55"/>
        <end position="78"/>
    </location>
</feature>
<dbReference type="Proteomes" id="UP000054383">
    <property type="component" value="Unassembled WGS sequence"/>
</dbReference>
<keyword evidence="3" id="KW-1185">Reference proteome</keyword>
<protein>
    <submittedName>
        <fullName evidence="2">Uncharacterized protein</fullName>
    </submittedName>
</protein>
<dbReference type="OrthoDB" id="72269at2759"/>
<reference evidence="2 3" key="1">
    <citation type="submission" date="2015-04" db="EMBL/GenBank/DDBJ databases">
        <authorList>
            <person name="Syromyatnikov M.Y."/>
            <person name="Popov V.N."/>
        </authorList>
    </citation>
    <scope>NUCLEOTIDE SEQUENCE [LARGE SCALE GENOMIC DNA]</scope>
    <source>
        <strain evidence="2">WF-38-12</strain>
    </source>
</reference>
<evidence type="ECO:0000313" key="2">
    <source>
        <dbReference type="EMBL" id="CRG85617.1"/>
    </source>
</evidence>
<dbReference type="STRING" id="28573.A0A0U1LST4"/>
<feature type="transmembrane region" description="Helical" evidence="1">
    <location>
        <begin position="131"/>
        <end position="153"/>
    </location>
</feature>
<dbReference type="EMBL" id="CVMT01000002">
    <property type="protein sequence ID" value="CRG85617.1"/>
    <property type="molecule type" value="Genomic_DNA"/>
</dbReference>
<gene>
    <name evidence="2" type="ORF">PISL3812_02661</name>
</gene>
<keyword evidence="1" id="KW-0812">Transmembrane</keyword>
<evidence type="ECO:0000256" key="1">
    <source>
        <dbReference type="SAM" id="Phobius"/>
    </source>
</evidence>
<organism evidence="2 3">
    <name type="scientific">Talaromyces islandicus</name>
    <name type="common">Penicillium islandicum</name>
    <dbReference type="NCBI Taxonomy" id="28573"/>
    <lineage>
        <taxon>Eukaryota</taxon>
        <taxon>Fungi</taxon>
        <taxon>Dikarya</taxon>
        <taxon>Ascomycota</taxon>
        <taxon>Pezizomycotina</taxon>
        <taxon>Eurotiomycetes</taxon>
        <taxon>Eurotiomycetidae</taxon>
        <taxon>Eurotiales</taxon>
        <taxon>Trichocomaceae</taxon>
        <taxon>Talaromyces</taxon>
        <taxon>Talaromyces sect. Islandici</taxon>
    </lineage>
</organism>
<feature type="transmembrane region" description="Helical" evidence="1">
    <location>
        <begin position="90"/>
        <end position="110"/>
    </location>
</feature>
<dbReference type="AlphaFoldDB" id="A0A0U1LST4"/>
<name>A0A0U1LST4_TALIS</name>
<proteinExistence type="predicted"/>
<sequence>MESDWISFTIWGIIYQNIPWGVMMPIYYAVHLVISPTAHATHVKSKRQLVQFDNAALCVLPWSVLIGCLVPTALMALPSPQLISHDTHKLFVVIWQPFPLWVGLCQLIFTKGTRQSNIPEKKAVETSQQRIHKICTLCLRFVVLLNTFLWYLITFSDNYSWGSSFGEAGLLQKFIKVFIPVPLADKVTVETLPMGCLALLQYDAYFACGASLIWACVLYRRLVGALTLSNFTGWIARSLLYGPGGAALFVLKSRDDVLFDQTLKED</sequence>